<dbReference type="InterPro" id="IPR021373">
    <property type="entry name" value="DUF2993"/>
</dbReference>
<dbReference type="Proteomes" id="UP000502706">
    <property type="component" value="Chromosome"/>
</dbReference>
<dbReference type="AlphaFoldDB" id="A0A6G8PX14"/>
<organism evidence="1 2">
    <name type="scientific">Rubrobacter marinus</name>
    <dbReference type="NCBI Taxonomy" id="2653852"/>
    <lineage>
        <taxon>Bacteria</taxon>
        <taxon>Bacillati</taxon>
        <taxon>Actinomycetota</taxon>
        <taxon>Rubrobacteria</taxon>
        <taxon>Rubrobacterales</taxon>
        <taxon>Rubrobacteraceae</taxon>
        <taxon>Rubrobacter</taxon>
    </lineage>
</organism>
<dbReference type="EMBL" id="CP045121">
    <property type="protein sequence ID" value="QIN78736.1"/>
    <property type="molecule type" value="Genomic_DNA"/>
</dbReference>
<evidence type="ECO:0000313" key="1">
    <source>
        <dbReference type="EMBL" id="QIN78736.1"/>
    </source>
</evidence>
<evidence type="ECO:0000313" key="2">
    <source>
        <dbReference type="Proteomes" id="UP000502706"/>
    </source>
</evidence>
<gene>
    <name evidence="1" type="ORF">GBA65_09605</name>
</gene>
<protein>
    <submittedName>
        <fullName evidence="1">DUF2993 domain-containing protein</fullName>
    </submittedName>
</protein>
<dbReference type="KEGG" id="rmar:GBA65_09605"/>
<keyword evidence="2" id="KW-1185">Reference proteome</keyword>
<proteinExistence type="predicted"/>
<dbReference type="Pfam" id="PF11209">
    <property type="entry name" value="LmeA"/>
    <property type="match status" value="1"/>
</dbReference>
<name>A0A6G8PX14_9ACTN</name>
<accession>A0A6G8PX14</accession>
<reference evidence="1 2" key="1">
    <citation type="submission" date="2019-10" db="EMBL/GenBank/DDBJ databases">
        <title>Rubrobacter sp nov SCSIO 52915 isolated from a deep-sea sediment in the South China Sea.</title>
        <authorList>
            <person name="Chen R.W."/>
        </authorList>
    </citation>
    <scope>NUCLEOTIDE SEQUENCE [LARGE SCALE GENOMIC DNA]</scope>
    <source>
        <strain evidence="1 2">SCSIO 52915</strain>
    </source>
</reference>
<sequence length="245" mass="25241">MFSFVGRTLGFVLLVGAVLVVGTYTVLPPLVEGYVARNVQDRLGLAETPEVDLTSEPAPFMLLGEFSDGRVSLPPSVAGNVSPEEVAIDLDPFDVDVTGSVRGGALRTEAPVTGGLRVELSEAEVNRIATSQVSSFPVTGVDLREGSALVGSEVAVLGFPVPVGVEGGVEVQDGALVFVPSRVEAFGTTLPEDLTGQLLEGTSFTYALGEQYGGSVVTGAELLEDRVVLTGELGELPVGGAVDPP</sequence>